<protein>
    <submittedName>
        <fullName evidence="1">Uncharacterized protein</fullName>
    </submittedName>
</protein>
<accession>A0A918UVW2</accession>
<reference evidence="1" key="1">
    <citation type="journal article" date="2014" name="Int. J. Syst. Evol. Microbiol.">
        <title>Complete genome sequence of Corynebacterium casei LMG S-19264T (=DSM 44701T), isolated from a smear-ripened cheese.</title>
        <authorList>
            <consortium name="US DOE Joint Genome Institute (JGI-PGF)"/>
            <person name="Walter F."/>
            <person name="Albersmeier A."/>
            <person name="Kalinowski J."/>
            <person name="Ruckert C."/>
        </authorList>
    </citation>
    <scope>NUCLEOTIDE SEQUENCE</scope>
    <source>
        <strain evidence="1">JCM 4988</strain>
    </source>
</reference>
<dbReference type="AlphaFoldDB" id="A0A918UVW2"/>
<dbReference type="Proteomes" id="UP000630936">
    <property type="component" value="Unassembled WGS sequence"/>
</dbReference>
<keyword evidence="2" id="KW-1185">Reference proteome</keyword>
<name>A0A918UVW2_9ACTN</name>
<gene>
    <name evidence="1" type="ORF">GCM10010387_36820</name>
</gene>
<organism evidence="1 2">
    <name type="scientific">Streptomyces inusitatus</name>
    <dbReference type="NCBI Taxonomy" id="68221"/>
    <lineage>
        <taxon>Bacteria</taxon>
        <taxon>Bacillati</taxon>
        <taxon>Actinomycetota</taxon>
        <taxon>Actinomycetes</taxon>
        <taxon>Kitasatosporales</taxon>
        <taxon>Streptomycetaceae</taxon>
        <taxon>Streptomyces</taxon>
    </lineage>
</organism>
<reference evidence="1" key="2">
    <citation type="submission" date="2020-09" db="EMBL/GenBank/DDBJ databases">
        <authorList>
            <person name="Sun Q."/>
            <person name="Ohkuma M."/>
        </authorList>
    </citation>
    <scope>NUCLEOTIDE SEQUENCE</scope>
    <source>
        <strain evidence="1">JCM 4988</strain>
    </source>
</reference>
<evidence type="ECO:0000313" key="2">
    <source>
        <dbReference type="Proteomes" id="UP000630936"/>
    </source>
</evidence>
<proteinExistence type="predicted"/>
<comment type="caution">
    <text evidence="1">The sequence shown here is derived from an EMBL/GenBank/DDBJ whole genome shotgun (WGS) entry which is preliminary data.</text>
</comment>
<dbReference type="EMBL" id="BMWG01000011">
    <property type="protein sequence ID" value="GGZ39326.1"/>
    <property type="molecule type" value="Genomic_DNA"/>
</dbReference>
<sequence>MRQGEFVDADDQLAFHIGINILEPHPQPLGRVQHVTFSGFLIHDRRHPEVPFTSIPFPIKITAGWRTAESTGFGWLGFGTGLLIRGVTPSFEDTQGVGRRREAPDSRLDFLAGALLSEGLPDIR</sequence>
<evidence type="ECO:0000313" key="1">
    <source>
        <dbReference type="EMBL" id="GGZ39326.1"/>
    </source>
</evidence>